<reference evidence="1" key="1">
    <citation type="submission" date="2021-11" db="EMBL/GenBank/DDBJ databases">
        <title>Genome sequence.</title>
        <authorList>
            <person name="Sun Q."/>
        </authorList>
    </citation>
    <scope>NUCLEOTIDE SEQUENCE</scope>
    <source>
        <strain evidence="1">JC740</strain>
    </source>
</reference>
<protein>
    <submittedName>
        <fullName evidence="1">Sulfotransferase family protein</fullName>
    </submittedName>
</protein>
<keyword evidence="2" id="KW-1185">Reference proteome</keyword>
<proteinExistence type="predicted"/>
<dbReference type="Proteomes" id="UP001430306">
    <property type="component" value="Unassembled WGS sequence"/>
</dbReference>
<dbReference type="EMBL" id="JAJKFW010000012">
    <property type="protein sequence ID" value="MCC9641663.1"/>
    <property type="molecule type" value="Genomic_DNA"/>
</dbReference>
<dbReference type="Pfam" id="PF03567">
    <property type="entry name" value="Sulfotransfer_2"/>
    <property type="match status" value="1"/>
</dbReference>
<organism evidence="1 2">
    <name type="scientific">Rhodopirellula halodulae</name>
    <dbReference type="NCBI Taxonomy" id="2894198"/>
    <lineage>
        <taxon>Bacteria</taxon>
        <taxon>Pseudomonadati</taxon>
        <taxon>Planctomycetota</taxon>
        <taxon>Planctomycetia</taxon>
        <taxon>Pirellulales</taxon>
        <taxon>Pirellulaceae</taxon>
        <taxon>Rhodopirellula</taxon>
    </lineage>
</organism>
<dbReference type="InterPro" id="IPR005331">
    <property type="entry name" value="Sulfotransferase"/>
</dbReference>
<comment type="caution">
    <text evidence="1">The sequence shown here is derived from an EMBL/GenBank/DDBJ whole genome shotgun (WGS) entry which is preliminary data.</text>
</comment>
<accession>A0ABS8NDP0</accession>
<name>A0ABS8NDP0_9BACT</name>
<gene>
    <name evidence="1" type="ORF">LOC71_05205</name>
</gene>
<evidence type="ECO:0000313" key="2">
    <source>
        <dbReference type="Proteomes" id="UP001430306"/>
    </source>
</evidence>
<sequence>MYNSDNNSSLTHQEIRTDLNTNLYNVYSYRGERDTYKRCGRNCFLIAVHRDPVERFISCYRDRVLNLGRAPRMRLEHFVEQIHEIRSRNKDIEWHTDLQSSFLKRSSLYDAVIPFHLAAWLLPVVVAQFTGKQSATIPHVRKSSTLNPQIGIHLRKNIEALYETDYENGWDGTSLILPGSQTSHREVLKPDISSPSPTKF</sequence>
<evidence type="ECO:0000313" key="1">
    <source>
        <dbReference type="EMBL" id="MCC9641663.1"/>
    </source>
</evidence>